<gene>
    <name evidence="1" type="ORF">CDAR_370151</name>
</gene>
<sequence>TDIGEEEKGRRYDISGDVVLENQWICRITKELLGEGEEEKGEEIRHQWRCRVGEPVDMSYYKRVIREGEEEKWIEEIRHQWRCRVGEPVDMSYYKRVIREGLL</sequence>
<evidence type="ECO:0000313" key="2">
    <source>
        <dbReference type="Proteomes" id="UP001054837"/>
    </source>
</evidence>
<dbReference type="Proteomes" id="UP001054837">
    <property type="component" value="Unassembled WGS sequence"/>
</dbReference>
<organism evidence="1 2">
    <name type="scientific">Caerostris darwini</name>
    <dbReference type="NCBI Taxonomy" id="1538125"/>
    <lineage>
        <taxon>Eukaryota</taxon>
        <taxon>Metazoa</taxon>
        <taxon>Ecdysozoa</taxon>
        <taxon>Arthropoda</taxon>
        <taxon>Chelicerata</taxon>
        <taxon>Arachnida</taxon>
        <taxon>Araneae</taxon>
        <taxon>Araneomorphae</taxon>
        <taxon>Entelegynae</taxon>
        <taxon>Araneoidea</taxon>
        <taxon>Araneidae</taxon>
        <taxon>Caerostris</taxon>
    </lineage>
</organism>
<dbReference type="EMBL" id="BPLQ01009551">
    <property type="protein sequence ID" value="GIY44649.1"/>
    <property type="molecule type" value="Genomic_DNA"/>
</dbReference>
<reference evidence="1 2" key="1">
    <citation type="submission" date="2021-06" db="EMBL/GenBank/DDBJ databases">
        <title>Caerostris darwini draft genome.</title>
        <authorList>
            <person name="Kono N."/>
            <person name="Arakawa K."/>
        </authorList>
    </citation>
    <scope>NUCLEOTIDE SEQUENCE [LARGE SCALE GENOMIC DNA]</scope>
</reference>
<name>A0AAV4THD8_9ARAC</name>
<proteinExistence type="predicted"/>
<protein>
    <recommendedName>
        <fullName evidence="3">MHC class I antigen</fullName>
    </recommendedName>
</protein>
<keyword evidence="2" id="KW-1185">Reference proteome</keyword>
<evidence type="ECO:0008006" key="3">
    <source>
        <dbReference type="Google" id="ProtNLM"/>
    </source>
</evidence>
<accession>A0AAV4THD8</accession>
<comment type="caution">
    <text evidence="1">The sequence shown here is derived from an EMBL/GenBank/DDBJ whole genome shotgun (WGS) entry which is preliminary data.</text>
</comment>
<dbReference type="AlphaFoldDB" id="A0AAV4THD8"/>
<evidence type="ECO:0000313" key="1">
    <source>
        <dbReference type="EMBL" id="GIY44649.1"/>
    </source>
</evidence>
<feature type="non-terminal residue" evidence="1">
    <location>
        <position position="1"/>
    </location>
</feature>